<reference evidence="1 2" key="1">
    <citation type="journal article" date="2007" name="Nature">
        <title>Genome of the marsupial Monodelphis domestica reveals innovation in non-coding sequences.</title>
        <authorList>
            <person name="Mikkelsen T.S."/>
            <person name="Wakefield M.J."/>
            <person name="Aken B."/>
            <person name="Amemiya C.T."/>
            <person name="Chang J.L."/>
            <person name="Duke S."/>
            <person name="Garber M."/>
            <person name="Gentles A.J."/>
            <person name="Goodstadt L."/>
            <person name="Heger A."/>
            <person name="Jurka J."/>
            <person name="Kamal M."/>
            <person name="Mauceli E."/>
            <person name="Searle S.M."/>
            <person name="Sharpe T."/>
            <person name="Baker M.L."/>
            <person name="Batzer M.A."/>
            <person name="Benos P.V."/>
            <person name="Belov K."/>
            <person name="Clamp M."/>
            <person name="Cook A."/>
            <person name="Cuff J."/>
            <person name="Das R."/>
            <person name="Davidow L."/>
            <person name="Deakin J.E."/>
            <person name="Fazzari M.J."/>
            <person name="Glass J.L."/>
            <person name="Grabherr M."/>
            <person name="Greally J.M."/>
            <person name="Gu W."/>
            <person name="Hore T.A."/>
            <person name="Huttley G.A."/>
            <person name="Kleber M."/>
            <person name="Jirtle R.L."/>
            <person name="Koina E."/>
            <person name="Lee J.T."/>
            <person name="Mahony S."/>
            <person name="Marra M.A."/>
            <person name="Miller R.D."/>
            <person name="Nicholls R.D."/>
            <person name="Oda M."/>
            <person name="Papenfuss A.T."/>
            <person name="Parra Z.E."/>
            <person name="Pollock D.D."/>
            <person name="Ray D.A."/>
            <person name="Schein J.E."/>
            <person name="Speed T.P."/>
            <person name="Thompson K."/>
            <person name="VandeBerg J.L."/>
            <person name="Wade C.M."/>
            <person name="Walker J.A."/>
            <person name="Waters P.D."/>
            <person name="Webber C."/>
            <person name="Weidman J.R."/>
            <person name="Xie X."/>
            <person name="Zody M.C."/>
            <person name="Baldwin J."/>
            <person name="Abdouelleil A."/>
            <person name="Abdulkadir J."/>
            <person name="Abebe A."/>
            <person name="Abera B."/>
            <person name="Abreu J."/>
            <person name="Acer S.C."/>
            <person name="Aftuck L."/>
            <person name="Alexander A."/>
            <person name="An P."/>
            <person name="Anderson E."/>
            <person name="Anderson S."/>
            <person name="Arachi H."/>
            <person name="Azer M."/>
            <person name="Bachantsang P."/>
            <person name="Barry A."/>
            <person name="Bayul T."/>
            <person name="Berlin A."/>
            <person name="Bessette D."/>
            <person name="Bloom T."/>
            <person name="Bloom T."/>
            <person name="Boguslavskiy L."/>
            <person name="Bonnet C."/>
            <person name="Boukhgalter B."/>
            <person name="Bourzgui I."/>
            <person name="Brown A."/>
            <person name="Cahill P."/>
            <person name="Channer S."/>
            <person name="Cheshatsang Y."/>
            <person name="Chuda L."/>
            <person name="Citroen M."/>
            <person name="Collymore A."/>
            <person name="Cooke P."/>
            <person name="Costello M."/>
            <person name="D'Aco K."/>
            <person name="Daza R."/>
            <person name="De Haan G."/>
            <person name="DeGray S."/>
            <person name="DeMaso C."/>
            <person name="Dhargay N."/>
            <person name="Dooley K."/>
            <person name="Dooley E."/>
            <person name="Doricent M."/>
            <person name="Dorje P."/>
            <person name="Dorjee K."/>
            <person name="Dupes A."/>
            <person name="Elong R."/>
            <person name="Falk J."/>
            <person name="Farina A."/>
            <person name="Faro S."/>
            <person name="Ferguson D."/>
            <person name="Fisher S."/>
            <person name="Foley C.D."/>
            <person name="Franke A."/>
            <person name="Friedrich D."/>
            <person name="Gadbois L."/>
            <person name="Gearin G."/>
            <person name="Gearin C.R."/>
            <person name="Giannoukos G."/>
            <person name="Goode T."/>
            <person name="Graham J."/>
            <person name="Grandbois E."/>
            <person name="Grewal S."/>
            <person name="Gyaltsen K."/>
            <person name="Hafez N."/>
            <person name="Hagos B."/>
            <person name="Hall J."/>
            <person name="Henson C."/>
            <person name="Hollinger A."/>
            <person name="Honan T."/>
            <person name="Huard M.D."/>
            <person name="Hughes L."/>
            <person name="Hurhula B."/>
            <person name="Husby M.E."/>
            <person name="Kamat A."/>
            <person name="Kanga B."/>
            <person name="Kashin S."/>
            <person name="Khazanovich D."/>
            <person name="Kisner P."/>
            <person name="Lance K."/>
            <person name="Lara M."/>
            <person name="Lee W."/>
            <person name="Lennon N."/>
            <person name="Letendre F."/>
            <person name="LeVine R."/>
            <person name="Lipovsky A."/>
            <person name="Liu X."/>
            <person name="Liu J."/>
            <person name="Liu S."/>
            <person name="Lokyitsang T."/>
            <person name="Lokyitsang Y."/>
            <person name="Lubonja R."/>
            <person name="Lui A."/>
            <person name="MacDonald P."/>
            <person name="Magnisalis V."/>
            <person name="Maru K."/>
            <person name="Matthews C."/>
            <person name="McCusker W."/>
            <person name="McDonough S."/>
            <person name="Mehta T."/>
            <person name="Meldrim J."/>
            <person name="Meneus L."/>
            <person name="Mihai O."/>
            <person name="Mihalev A."/>
            <person name="Mihova T."/>
            <person name="Mittelman R."/>
            <person name="Mlenga V."/>
            <person name="Montmayeur A."/>
            <person name="Mulrain L."/>
            <person name="Navidi A."/>
            <person name="Naylor J."/>
            <person name="Negash T."/>
            <person name="Nguyen T."/>
            <person name="Nguyen N."/>
            <person name="Nicol R."/>
            <person name="Norbu C."/>
            <person name="Norbu N."/>
            <person name="Novod N."/>
            <person name="O'Neill B."/>
            <person name="Osman S."/>
            <person name="Markiewicz E."/>
            <person name="Oyono O.L."/>
            <person name="Patti C."/>
            <person name="Phunkhang P."/>
            <person name="Pierre F."/>
            <person name="Priest M."/>
            <person name="Raghuraman S."/>
            <person name="Rege F."/>
            <person name="Reyes R."/>
            <person name="Rise C."/>
            <person name="Rogov P."/>
            <person name="Ross K."/>
            <person name="Ryan E."/>
            <person name="Settipalli S."/>
            <person name="Shea T."/>
            <person name="Sherpa N."/>
            <person name="Shi L."/>
            <person name="Shih D."/>
            <person name="Sparrow T."/>
            <person name="Spaulding J."/>
            <person name="Stalker J."/>
            <person name="Stange-Thomann N."/>
            <person name="Stavropoulos S."/>
            <person name="Stone C."/>
            <person name="Strader C."/>
            <person name="Tesfaye S."/>
            <person name="Thomson T."/>
            <person name="Thoulutsang Y."/>
            <person name="Thoulutsang D."/>
            <person name="Topham K."/>
            <person name="Topping I."/>
            <person name="Tsamla T."/>
            <person name="Vassiliev H."/>
            <person name="Vo A."/>
            <person name="Wangchuk T."/>
            <person name="Wangdi T."/>
            <person name="Weiand M."/>
            <person name="Wilkinson J."/>
            <person name="Wilson A."/>
            <person name="Yadav S."/>
            <person name="Young G."/>
            <person name="Yu Q."/>
            <person name="Zembek L."/>
            <person name="Zhong D."/>
            <person name="Zimmer A."/>
            <person name="Zwirko Z."/>
            <person name="Jaffe D.B."/>
            <person name="Alvarez P."/>
            <person name="Brockman W."/>
            <person name="Butler J."/>
            <person name="Chin C."/>
            <person name="Gnerre S."/>
            <person name="MacCallum I."/>
            <person name="Graves J.A."/>
            <person name="Ponting C.P."/>
            <person name="Breen M."/>
            <person name="Samollow P.B."/>
            <person name="Lander E.S."/>
            <person name="Lindblad-Toh K."/>
        </authorList>
    </citation>
    <scope>NUCLEOTIDE SEQUENCE [LARGE SCALE GENOMIC DNA]</scope>
</reference>
<dbReference type="SUPFAM" id="SSF50729">
    <property type="entry name" value="PH domain-like"/>
    <property type="match status" value="1"/>
</dbReference>
<proteinExistence type="predicted"/>
<dbReference type="InterPro" id="IPR011993">
    <property type="entry name" value="PH-like_dom_sf"/>
</dbReference>
<dbReference type="Bgee" id="ENSMODG00000020529">
    <property type="expression patterns" value="Expressed in heart and 20 other cell types or tissues"/>
</dbReference>
<dbReference type="AlphaFoldDB" id="A0A5F8GB65"/>
<sequence>MEPITFTAKKHAFPSEISVDFSLQLVGSLPVHYLTTMPMLPWVVAEVRRLSTQSSKKEHVVNQIRLCVSPACLKCEPDPGKSHQWDPLICSSIFEYKPQQVHKLIHNSHDPSYFACLIKEDTASQQSICYVFKADDQTKAHWGCKNKKTKTRLSLCSKKLPSGGERKEAKRRWKGGERRRALWLRLLGGSGQGLNNHGVLRCLRSLAPLDKLGRLLARKNFILNLNLTILLPRSLKYSSADE</sequence>
<organism evidence="1 2">
    <name type="scientific">Monodelphis domestica</name>
    <name type="common">Gray short-tailed opossum</name>
    <dbReference type="NCBI Taxonomy" id="13616"/>
    <lineage>
        <taxon>Eukaryota</taxon>
        <taxon>Metazoa</taxon>
        <taxon>Chordata</taxon>
        <taxon>Craniata</taxon>
        <taxon>Vertebrata</taxon>
        <taxon>Euteleostomi</taxon>
        <taxon>Mammalia</taxon>
        <taxon>Metatheria</taxon>
        <taxon>Didelphimorphia</taxon>
        <taxon>Didelphidae</taxon>
        <taxon>Monodelphis</taxon>
    </lineage>
</organism>
<evidence type="ECO:0000313" key="1">
    <source>
        <dbReference type="Ensembl" id="ENSMODP00000044639.1"/>
    </source>
</evidence>
<dbReference type="Proteomes" id="UP000002280">
    <property type="component" value="Chromosome 5"/>
</dbReference>
<protein>
    <submittedName>
        <fullName evidence="1">TBC1 domain family member 1</fullName>
    </submittedName>
</protein>
<dbReference type="FunFam" id="2.30.29.30:FF:000165">
    <property type="entry name" value="TBC1 domain family member 1 isoform X1"/>
    <property type="match status" value="1"/>
</dbReference>
<dbReference type="GeneTree" id="ENSGT00940000157949"/>
<evidence type="ECO:0000313" key="2">
    <source>
        <dbReference type="Proteomes" id="UP000002280"/>
    </source>
</evidence>
<dbReference type="Gene3D" id="2.30.29.30">
    <property type="entry name" value="Pleckstrin-homology domain (PH domain)/Phosphotyrosine-binding domain (PTB)"/>
    <property type="match status" value="1"/>
</dbReference>
<name>A0A5F8GB65_MONDO</name>
<accession>A0A5F8GB65</accession>
<gene>
    <name evidence="1" type="primary">TBC1D1</name>
</gene>
<reference evidence="1" key="2">
    <citation type="submission" date="2025-08" db="UniProtKB">
        <authorList>
            <consortium name="Ensembl"/>
        </authorList>
    </citation>
    <scope>IDENTIFICATION</scope>
</reference>
<keyword evidence="2" id="KW-1185">Reference proteome</keyword>
<dbReference type="CDD" id="cd00934">
    <property type="entry name" value="PTB"/>
    <property type="match status" value="1"/>
</dbReference>
<dbReference type="Ensembl" id="ENSMODT00000067329.1">
    <property type="protein sequence ID" value="ENSMODP00000044639.1"/>
    <property type="gene ID" value="ENSMODG00000020529.4"/>
</dbReference>
<reference evidence="1" key="3">
    <citation type="submission" date="2025-09" db="UniProtKB">
        <authorList>
            <consortium name="Ensembl"/>
        </authorList>
    </citation>
    <scope>IDENTIFICATION</scope>
</reference>